<organism evidence="1 2">
    <name type="scientific">Methanobacterium subterraneum</name>
    <dbReference type="NCBI Taxonomy" id="59277"/>
    <lineage>
        <taxon>Archaea</taxon>
        <taxon>Methanobacteriati</taxon>
        <taxon>Methanobacteriota</taxon>
        <taxon>Methanomada group</taxon>
        <taxon>Methanobacteria</taxon>
        <taxon>Methanobacteriales</taxon>
        <taxon>Methanobacteriaceae</taxon>
        <taxon>Methanobacterium</taxon>
    </lineage>
</organism>
<reference evidence="1 2" key="1">
    <citation type="submission" date="2020-04" db="EMBL/GenBank/DDBJ databases">
        <title>Draft genome of Methanobacterium subterraneum isolated from animal feces.</title>
        <authorList>
            <person name="Ouboter H.T."/>
            <person name="Berger S."/>
            <person name="Gungor E."/>
            <person name="Jetten M.S.M."/>
            <person name="Welte C.U."/>
        </authorList>
    </citation>
    <scope>NUCLEOTIDE SEQUENCE [LARGE SCALE GENOMIC DNA]</scope>
    <source>
        <strain evidence="1">HO_2020</strain>
    </source>
</reference>
<comment type="caution">
    <text evidence="1">The sequence shown here is derived from an EMBL/GenBank/DDBJ whole genome shotgun (WGS) entry which is preliminary data.</text>
</comment>
<dbReference type="Proteomes" id="UP000591058">
    <property type="component" value="Unassembled WGS sequence"/>
</dbReference>
<evidence type="ECO:0000313" key="2">
    <source>
        <dbReference type="Proteomes" id="UP000591058"/>
    </source>
</evidence>
<dbReference type="AlphaFoldDB" id="A0A7K4DMB9"/>
<sequence>MDETGFTLETGENIIGVGMLLTEAPIENDLTSEAMMELKKEIKASDETDERDHRTIENGFFHASEDSKNAHSYICTSIRKHINGNFNFFYLKPSDDDTRKKEELNRLILGLATMPHDQRREDFELTYENRNKFGINAAKSWLKDHQNKQFLRMIQDGFPTSFPNIKLVEGDKSIPGLQVVDFILWAINRRIKNSGNPLDENWFEKPALDDWYNRLEIELMDTSAVNGNYMVEGTIAIGDPLDFNYIFYPKVSAMKIDPIYAYLNIERYLRYFDRKGLPKHASNHSKPLKVLIKRLDGKIIGKKILREVCTLFLKLFDTIPIYGDLKETDVDEWAILIALKNLAMFWLNTRSADSVWQINHILHWRKDYFIDKPEIFRRYPFSCYDAGLFVEKGV</sequence>
<name>A0A7K4DMB9_9EURY</name>
<accession>A0A7K4DMB9</accession>
<evidence type="ECO:0000313" key="1">
    <source>
        <dbReference type="EMBL" id="NMO09488.1"/>
    </source>
</evidence>
<proteinExistence type="predicted"/>
<gene>
    <name evidence="1" type="ORF">HG719_06545</name>
</gene>
<dbReference type="EMBL" id="JABBYL010000022">
    <property type="protein sequence ID" value="NMO09488.1"/>
    <property type="molecule type" value="Genomic_DNA"/>
</dbReference>
<protein>
    <submittedName>
        <fullName evidence="1">DUF3800 domain-containing protein</fullName>
    </submittedName>
</protein>